<keyword evidence="7" id="KW-0411">Iron-sulfur</keyword>
<dbReference type="NCBIfam" id="NF038196">
    <property type="entry name" value="ferrodoxin_EFR1"/>
    <property type="match status" value="1"/>
</dbReference>
<evidence type="ECO:0000256" key="7">
    <source>
        <dbReference type="ARBA" id="ARBA00023014"/>
    </source>
</evidence>
<keyword evidence="4" id="KW-0004">4Fe-4S</keyword>
<dbReference type="Gene3D" id="3.30.70.20">
    <property type="match status" value="1"/>
</dbReference>
<evidence type="ECO:0000256" key="6">
    <source>
        <dbReference type="ARBA" id="ARBA00023004"/>
    </source>
</evidence>
<keyword evidence="10" id="KW-1185">Reference proteome</keyword>
<dbReference type="PANTHER" id="PTHR24960:SF79">
    <property type="entry name" value="PHOTOSYSTEM I IRON-SULFUR CENTER"/>
    <property type="match status" value="1"/>
</dbReference>
<comment type="function">
    <text evidence="2">Ferredoxins are iron-sulfur proteins that transfer electrons in a wide variety of metabolic reactions.</text>
</comment>
<evidence type="ECO:0000256" key="3">
    <source>
        <dbReference type="ARBA" id="ARBA00013529"/>
    </source>
</evidence>
<dbReference type="InterPro" id="IPR050157">
    <property type="entry name" value="PSI_iron-sulfur_center"/>
</dbReference>
<feature type="domain" description="4Fe-4S ferredoxin-type" evidence="8">
    <location>
        <begin position="215"/>
        <end position="237"/>
    </location>
</feature>
<dbReference type="OrthoDB" id="9813995at2"/>
<dbReference type="PROSITE" id="PS51379">
    <property type="entry name" value="4FE4S_FER_2"/>
    <property type="match status" value="2"/>
</dbReference>
<dbReference type="PROSITE" id="PS00198">
    <property type="entry name" value="4FE4S_FER_1"/>
    <property type="match status" value="2"/>
</dbReference>
<feature type="domain" description="4Fe-4S ferredoxin-type" evidence="8">
    <location>
        <begin position="180"/>
        <end position="209"/>
    </location>
</feature>
<name>A0A1T4L3K9_9FIRM</name>
<dbReference type="EMBL" id="FUWW01000006">
    <property type="protein sequence ID" value="SJZ49233.1"/>
    <property type="molecule type" value="Genomic_DNA"/>
</dbReference>
<dbReference type="SUPFAM" id="SSF52218">
    <property type="entry name" value="Flavoproteins"/>
    <property type="match status" value="1"/>
</dbReference>
<dbReference type="InterPro" id="IPR029039">
    <property type="entry name" value="Flavoprotein-like_sf"/>
</dbReference>
<dbReference type="InterPro" id="IPR026816">
    <property type="entry name" value="Flavodoxin_dom"/>
</dbReference>
<dbReference type="RefSeq" id="WP_078768235.1">
    <property type="nucleotide sequence ID" value="NZ_FUWW01000006.1"/>
</dbReference>
<dbReference type="GO" id="GO:0051539">
    <property type="term" value="F:4 iron, 4 sulfur cluster binding"/>
    <property type="evidence" value="ECO:0007669"/>
    <property type="project" value="UniProtKB-KW"/>
</dbReference>
<evidence type="ECO:0000259" key="8">
    <source>
        <dbReference type="PROSITE" id="PS51379"/>
    </source>
</evidence>
<dbReference type="InterPro" id="IPR017900">
    <property type="entry name" value="4Fe4S_Fe_S_CS"/>
</dbReference>
<keyword evidence="6" id="KW-0408">Iron</keyword>
<evidence type="ECO:0000256" key="4">
    <source>
        <dbReference type="ARBA" id="ARBA00022485"/>
    </source>
</evidence>
<evidence type="ECO:0000313" key="9">
    <source>
        <dbReference type="EMBL" id="SJZ49233.1"/>
    </source>
</evidence>
<dbReference type="Proteomes" id="UP000190657">
    <property type="component" value="Unassembled WGS sequence"/>
</dbReference>
<organism evidence="9 10">
    <name type="scientific">Eubacterium coprostanoligenes</name>
    <dbReference type="NCBI Taxonomy" id="290054"/>
    <lineage>
        <taxon>Bacteria</taxon>
        <taxon>Bacillati</taxon>
        <taxon>Bacillota</taxon>
        <taxon>Clostridia</taxon>
        <taxon>Eubacteriales</taxon>
        <taxon>Eubacteriaceae</taxon>
        <taxon>Eubacterium</taxon>
    </lineage>
</organism>
<dbReference type="GO" id="GO:0046872">
    <property type="term" value="F:metal ion binding"/>
    <property type="evidence" value="ECO:0007669"/>
    <property type="project" value="UniProtKB-KW"/>
</dbReference>
<gene>
    <name evidence="9" type="ORF">SAMN02745114_00745</name>
</gene>
<dbReference type="Gene3D" id="3.40.50.360">
    <property type="match status" value="1"/>
</dbReference>
<keyword evidence="5" id="KW-0479">Metal-binding</keyword>
<proteinExistence type="predicted"/>
<dbReference type="InterPro" id="IPR047964">
    <property type="entry name" value="EFR1-like"/>
</dbReference>
<dbReference type="Pfam" id="PF00037">
    <property type="entry name" value="Fer4"/>
    <property type="match status" value="1"/>
</dbReference>
<accession>A0A1T4L3K9</accession>
<evidence type="ECO:0000256" key="2">
    <source>
        <dbReference type="ARBA" id="ARBA00003532"/>
    </source>
</evidence>
<evidence type="ECO:0000313" key="10">
    <source>
        <dbReference type="Proteomes" id="UP000190657"/>
    </source>
</evidence>
<dbReference type="STRING" id="290054.SAMN02745114_00745"/>
<dbReference type="SUPFAM" id="SSF54862">
    <property type="entry name" value="4Fe-4S ferredoxins"/>
    <property type="match status" value="1"/>
</dbReference>
<evidence type="ECO:0000256" key="1">
    <source>
        <dbReference type="ARBA" id="ARBA00001966"/>
    </source>
</evidence>
<dbReference type="AlphaFoldDB" id="A0A1T4L3K9"/>
<dbReference type="PANTHER" id="PTHR24960">
    <property type="entry name" value="PHOTOSYSTEM I IRON-SULFUR CENTER-RELATED"/>
    <property type="match status" value="1"/>
</dbReference>
<evidence type="ECO:0000256" key="5">
    <source>
        <dbReference type="ARBA" id="ARBA00022723"/>
    </source>
</evidence>
<reference evidence="9 10" key="1">
    <citation type="submission" date="2017-02" db="EMBL/GenBank/DDBJ databases">
        <authorList>
            <person name="Peterson S.W."/>
        </authorList>
    </citation>
    <scope>NUCLEOTIDE SEQUENCE [LARGE SCALE GENOMIC DNA]</scope>
    <source>
        <strain evidence="9 10">ATCC 51222</strain>
    </source>
</reference>
<protein>
    <recommendedName>
        <fullName evidence="3">Ferredoxin</fullName>
    </recommendedName>
</protein>
<dbReference type="Pfam" id="PF12724">
    <property type="entry name" value="Flavodoxin_5"/>
    <property type="match status" value="1"/>
</dbReference>
<sequence length="254" mass="28377">MILCFSGTGNSRYVAEFIADKLGDTVVDLNEKIKNSDHSPIAVNGKLVIATPTYAWRIPRVVTEWIEKTDITATNGVWFVMTCGGEVGNAEKFNKLLCAQKGFDYKGTAQIVMPENYIAMFDAPQIDEAKQIVANSIRDIEKAAEQIKNEKPFKTLKTSLIDKLYSGIVNDAFYPVFVKSKAFYVTDDCIGCGKCVKLCPLNNVKLVDGKPVWGNNCTHCMACICYCPKEAIEYGRKSQGKPRYHIENVFDNRN</sequence>
<comment type="cofactor">
    <cofactor evidence="1">
        <name>[4Fe-4S] cluster</name>
        <dbReference type="ChEBI" id="CHEBI:49883"/>
    </cofactor>
</comment>
<dbReference type="InterPro" id="IPR017896">
    <property type="entry name" value="4Fe4S_Fe-S-bd"/>
</dbReference>